<dbReference type="InterPro" id="IPR018211">
    <property type="entry name" value="ADH_Fe_CS"/>
</dbReference>
<proteinExistence type="inferred from homology"/>
<dbReference type="Pfam" id="PF00465">
    <property type="entry name" value="Fe-ADH"/>
    <property type="match status" value="1"/>
</dbReference>
<dbReference type="Gene3D" id="3.40.50.1970">
    <property type="match status" value="1"/>
</dbReference>
<dbReference type="InterPro" id="IPR001670">
    <property type="entry name" value="ADH_Fe/GldA"/>
</dbReference>
<evidence type="ECO:0000256" key="3">
    <source>
        <dbReference type="ARBA" id="ARBA00023027"/>
    </source>
</evidence>
<dbReference type="FunFam" id="3.40.50.1970:FF:000003">
    <property type="entry name" value="Alcohol dehydrogenase, iron-containing"/>
    <property type="match status" value="1"/>
</dbReference>
<organism evidence="6 7">
    <name type="scientific">Metabacillus arenae</name>
    <dbReference type="NCBI Taxonomy" id="2771434"/>
    <lineage>
        <taxon>Bacteria</taxon>
        <taxon>Bacillati</taxon>
        <taxon>Bacillota</taxon>
        <taxon>Bacilli</taxon>
        <taxon>Bacillales</taxon>
        <taxon>Bacillaceae</taxon>
        <taxon>Metabacillus</taxon>
    </lineage>
</organism>
<dbReference type="EMBL" id="JACXAI010000035">
    <property type="protein sequence ID" value="MBD1382701.1"/>
    <property type="molecule type" value="Genomic_DNA"/>
</dbReference>
<reference evidence="6" key="1">
    <citation type="submission" date="2020-09" db="EMBL/GenBank/DDBJ databases">
        <title>A novel bacterium of genus Bacillus, isolated from South China Sea.</title>
        <authorList>
            <person name="Huang H."/>
            <person name="Mo K."/>
            <person name="Hu Y."/>
        </authorList>
    </citation>
    <scope>NUCLEOTIDE SEQUENCE</scope>
    <source>
        <strain evidence="6">IB182487</strain>
    </source>
</reference>
<dbReference type="GO" id="GO:0004022">
    <property type="term" value="F:alcohol dehydrogenase (NAD+) activity"/>
    <property type="evidence" value="ECO:0007669"/>
    <property type="project" value="TreeGrafter"/>
</dbReference>
<keyword evidence="7" id="KW-1185">Reference proteome</keyword>
<feature type="domain" description="Fe-containing alcohol dehydrogenase-like C-terminal" evidence="5">
    <location>
        <begin position="189"/>
        <end position="386"/>
    </location>
</feature>
<comment type="similarity">
    <text evidence="1">Belongs to the iron-containing alcohol dehydrogenase family.</text>
</comment>
<dbReference type="FunFam" id="1.20.1090.10:FF:000001">
    <property type="entry name" value="Aldehyde-alcohol dehydrogenase"/>
    <property type="match status" value="1"/>
</dbReference>
<protein>
    <submittedName>
        <fullName evidence="6">Iron-containing alcohol dehydrogenase</fullName>
    </submittedName>
</protein>
<dbReference type="PANTHER" id="PTHR11496:SF102">
    <property type="entry name" value="ALCOHOL DEHYDROGENASE 4"/>
    <property type="match status" value="1"/>
</dbReference>
<evidence type="ECO:0000313" key="7">
    <source>
        <dbReference type="Proteomes" id="UP000626844"/>
    </source>
</evidence>
<dbReference type="GO" id="GO:0046872">
    <property type="term" value="F:metal ion binding"/>
    <property type="evidence" value="ECO:0007669"/>
    <property type="project" value="InterPro"/>
</dbReference>
<dbReference type="Pfam" id="PF25137">
    <property type="entry name" value="ADH_Fe_C"/>
    <property type="match status" value="1"/>
</dbReference>
<sequence>MDKVYELLMPNVVLYGVGALKEVGEQAKKLGNKALIISDAIMQKIGNVDTCETYLQQSGVPYGKYLGVDTEPTDIHVKEALEKCMNEGCEIIIAIGGGSCIDTAKAVAVLRTNEGTIADYFGTQKPFKNKPLPFIAIPTTAGTGSEVTKVTVITDTRTDVKMMLSRPELLPQVAIVDPKLTISCPKGVTAATGVDALCHAIEAFISKKAQPVTDTLALSAIENIMTYIRRVYNDGHDMEAREKMAQGAMLAGIAFSNASVALVHGMSRPIGAIFHVPHGISNAMLLSAVLEFTKEAAVERLAVIGRMILPEANEKSNEELAQIVIQEVKKLCLDLNIPNMKEYGIDEEPFKASLSKMAHDAIASGSPANNPKVPALEEIMDLYETCYHYDFSMDVNISKQ</sequence>
<evidence type="ECO:0000256" key="1">
    <source>
        <dbReference type="ARBA" id="ARBA00007358"/>
    </source>
</evidence>
<keyword evidence="2" id="KW-0560">Oxidoreductase</keyword>
<dbReference type="CDD" id="cd08194">
    <property type="entry name" value="Fe-ADH-like"/>
    <property type="match status" value="1"/>
</dbReference>
<dbReference type="SUPFAM" id="SSF56796">
    <property type="entry name" value="Dehydroquinate synthase-like"/>
    <property type="match status" value="1"/>
</dbReference>
<dbReference type="PANTHER" id="PTHR11496">
    <property type="entry name" value="ALCOHOL DEHYDROGENASE"/>
    <property type="match status" value="1"/>
</dbReference>
<comment type="caution">
    <text evidence="6">The sequence shown here is derived from an EMBL/GenBank/DDBJ whole genome shotgun (WGS) entry which is preliminary data.</text>
</comment>
<dbReference type="InterPro" id="IPR056798">
    <property type="entry name" value="ADH_Fe_C"/>
</dbReference>
<keyword evidence="3" id="KW-0520">NAD</keyword>
<dbReference type="AlphaFoldDB" id="A0A926NRS1"/>
<gene>
    <name evidence="6" type="ORF">IC621_21075</name>
</gene>
<dbReference type="InterPro" id="IPR039697">
    <property type="entry name" value="Alcohol_dehydrogenase_Fe"/>
</dbReference>
<name>A0A926NRS1_9BACI</name>
<dbReference type="RefSeq" id="WP_191161152.1">
    <property type="nucleotide sequence ID" value="NZ_JACXAI010000035.1"/>
</dbReference>
<dbReference type="Gene3D" id="1.20.1090.10">
    <property type="entry name" value="Dehydroquinate synthase-like - alpha domain"/>
    <property type="match status" value="1"/>
</dbReference>
<dbReference type="Proteomes" id="UP000626844">
    <property type="component" value="Unassembled WGS sequence"/>
</dbReference>
<evidence type="ECO:0000259" key="5">
    <source>
        <dbReference type="Pfam" id="PF25137"/>
    </source>
</evidence>
<evidence type="ECO:0000256" key="2">
    <source>
        <dbReference type="ARBA" id="ARBA00023002"/>
    </source>
</evidence>
<dbReference type="PROSITE" id="PS00913">
    <property type="entry name" value="ADH_IRON_1"/>
    <property type="match status" value="1"/>
</dbReference>
<accession>A0A926NRS1</accession>
<feature type="domain" description="Alcohol dehydrogenase iron-type/glycerol dehydrogenase GldA" evidence="4">
    <location>
        <begin position="10"/>
        <end position="178"/>
    </location>
</feature>
<evidence type="ECO:0000313" key="6">
    <source>
        <dbReference type="EMBL" id="MBD1382701.1"/>
    </source>
</evidence>
<evidence type="ECO:0000259" key="4">
    <source>
        <dbReference type="Pfam" id="PF00465"/>
    </source>
</evidence>